<name>A0A644UEX3_9ZZZZ</name>
<accession>A0A644UEX3</accession>
<feature type="domain" description="DUF3644" evidence="1">
    <location>
        <begin position="16"/>
        <end position="199"/>
    </location>
</feature>
<comment type="caution">
    <text evidence="2">The sequence shown here is derived from an EMBL/GenBank/DDBJ whole genome shotgun (WGS) entry which is preliminary data.</text>
</comment>
<reference evidence="2" key="1">
    <citation type="submission" date="2019-08" db="EMBL/GenBank/DDBJ databases">
        <authorList>
            <person name="Kucharzyk K."/>
            <person name="Murdoch R.W."/>
            <person name="Higgins S."/>
            <person name="Loffler F."/>
        </authorList>
    </citation>
    <scope>NUCLEOTIDE SEQUENCE</scope>
</reference>
<sequence length="382" mass="44684">MKTKKTILRKGRTKSLVESSIDCALLAVEIYNKPRAPFKVECFITHMIMAWTRLFHAHFNHTIGETYFYKEENGRYKLIDGDKKAWELATCIKKYDKLSDSVKANLIFFIKLRNKIEHATIGKDDIGVMIFGECQSLLYNFESELIKLFGEEYALNESLAFSLQFSLYRTKEQKEANKKILSSEYKELNEFIKKYRNSLNENINNSQEFSIKLIQIPKISNTNKNDLAIEFVNLNNISDEDKKTYETINVIIKDKVIKKEAINPGKLKPGDVVKKVNEKGINKINLADLKYILSILTIRPYKSFNDNNYNAFQTNIDYCHYDEVHDDYLYQDSLVELIINIIDKNILPINTWKDKFNRKEVIEISEIESKIELEKPKNHNAK</sequence>
<organism evidence="2">
    <name type="scientific">bioreactor metagenome</name>
    <dbReference type="NCBI Taxonomy" id="1076179"/>
    <lineage>
        <taxon>unclassified sequences</taxon>
        <taxon>metagenomes</taxon>
        <taxon>ecological metagenomes</taxon>
    </lineage>
</organism>
<dbReference type="AlphaFoldDB" id="A0A644UEX3"/>
<evidence type="ECO:0000313" key="2">
    <source>
        <dbReference type="EMBL" id="MPL77454.1"/>
    </source>
</evidence>
<dbReference type="InterPro" id="IPR022104">
    <property type="entry name" value="DUF3644"/>
</dbReference>
<protein>
    <recommendedName>
        <fullName evidence="1">DUF3644 domain-containing protein</fullName>
    </recommendedName>
</protein>
<gene>
    <name evidence="2" type="ORF">SDC9_23310</name>
</gene>
<evidence type="ECO:0000259" key="1">
    <source>
        <dbReference type="Pfam" id="PF12358"/>
    </source>
</evidence>
<dbReference type="Pfam" id="PF12358">
    <property type="entry name" value="DUF3644"/>
    <property type="match status" value="1"/>
</dbReference>
<dbReference type="EMBL" id="VSSQ01000107">
    <property type="protein sequence ID" value="MPL77454.1"/>
    <property type="molecule type" value="Genomic_DNA"/>
</dbReference>
<proteinExistence type="predicted"/>